<evidence type="ECO:0000256" key="4">
    <source>
        <dbReference type="ARBA" id="ARBA00022729"/>
    </source>
</evidence>
<dbReference type="InterPro" id="IPR019931">
    <property type="entry name" value="LPXTG_anchor"/>
</dbReference>
<feature type="binding site" evidence="7">
    <location>
        <position position="74"/>
    </location>
    <ligand>
        <name>Mg(2+)</name>
        <dbReference type="ChEBI" id="CHEBI:18420"/>
    </ligand>
</feature>
<dbReference type="Pfam" id="PF00245">
    <property type="entry name" value="Alk_phosphatase"/>
    <property type="match status" value="1"/>
</dbReference>
<proteinExistence type="inferred from homology"/>
<keyword evidence="5" id="KW-0572">Peptidoglycan-anchor</keyword>
<keyword evidence="7" id="KW-0862">Zinc</keyword>
<evidence type="ECO:0000256" key="5">
    <source>
        <dbReference type="ARBA" id="ARBA00023088"/>
    </source>
</evidence>
<comment type="cofactor">
    <cofactor evidence="7">
        <name>Mg(2+)</name>
        <dbReference type="ChEBI" id="CHEBI:18420"/>
    </cofactor>
    <text evidence="7">Binds 1 Mg(2+) ion.</text>
</comment>
<keyword evidence="4 11" id="KW-0732">Signal</keyword>
<comment type="caution">
    <text evidence="13">The sequence shown here is derived from an EMBL/GenBank/DDBJ whole genome shotgun (WGS) entry which is preliminary data.</text>
</comment>
<evidence type="ECO:0000256" key="2">
    <source>
        <dbReference type="ARBA" id="ARBA00022525"/>
    </source>
</evidence>
<dbReference type="RefSeq" id="WP_246054512.1">
    <property type="nucleotide sequence ID" value="NZ_BAAAYS010000026.1"/>
</dbReference>
<keyword evidence="10" id="KW-0812">Transmembrane</keyword>
<feature type="binding site" evidence="7">
    <location>
        <position position="74"/>
    </location>
    <ligand>
        <name>Zn(2+)</name>
        <dbReference type="ChEBI" id="CHEBI:29105"/>
        <label>2</label>
    </ligand>
</feature>
<dbReference type="InterPro" id="IPR017850">
    <property type="entry name" value="Alkaline_phosphatase_core_sf"/>
</dbReference>
<dbReference type="AlphaFoldDB" id="A0A543I5W2"/>
<dbReference type="GO" id="GO:0046872">
    <property type="term" value="F:metal ion binding"/>
    <property type="evidence" value="ECO:0007669"/>
    <property type="project" value="UniProtKB-KW"/>
</dbReference>
<dbReference type="NCBIfam" id="NF007810">
    <property type="entry name" value="PRK10518.1"/>
    <property type="match status" value="1"/>
</dbReference>
<feature type="binding site" evidence="7">
    <location>
        <position position="347"/>
    </location>
    <ligand>
        <name>Mg(2+)</name>
        <dbReference type="ChEBI" id="CHEBI:18420"/>
    </ligand>
</feature>
<evidence type="ECO:0000256" key="11">
    <source>
        <dbReference type="SAM" id="SignalP"/>
    </source>
</evidence>
<feature type="disulfide bond" evidence="8">
    <location>
        <begin position="308"/>
        <end position="361"/>
    </location>
</feature>
<evidence type="ECO:0000256" key="3">
    <source>
        <dbReference type="ARBA" id="ARBA00022553"/>
    </source>
</evidence>
<feature type="active site" description="Phosphoserine intermediate" evidence="6">
    <location>
        <position position="128"/>
    </location>
</feature>
<feature type="binding site" evidence="7">
    <location>
        <position position="179"/>
    </location>
    <ligand>
        <name>Mg(2+)</name>
        <dbReference type="ChEBI" id="CHEBI:18420"/>
    </ligand>
</feature>
<keyword evidence="1" id="KW-0134">Cell wall</keyword>
<reference evidence="13 14" key="1">
    <citation type="submission" date="2019-06" db="EMBL/GenBank/DDBJ databases">
        <title>Sequencing the genomes of 1000 actinobacteria strains.</title>
        <authorList>
            <person name="Klenk H.-P."/>
        </authorList>
    </citation>
    <scope>NUCLEOTIDE SEQUENCE [LARGE SCALE GENOMIC DNA]</scope>
    <source>
        <strain evidence="13 14">DSM 18031</strain>
    </source>
</reference>
<sequence>MKSSTSPRVRSVRRVATGCAAAAIATTVLFSPSAAFAETADNGGAQRNDGDNTVPLRSAIVDGPATNVILLIGDGMGDSEITIARNYAYGAAGQLPGIDALPLTGQYTTYSLYKDGARKGKPDYVPDSAATGSAWATGTKTYDNAVSVDINGAPQQTLLELAKANGLRTGNVSTAEIQDATPAVQVAHVASRSCYGPDSASCGADALAAGGLGSISEQLLDTRPDVTLGGGSASFTQTAKAGDWSGKTLFEQAEGRGYQVVKTAADLAGVTAANQEAPVLGLFTPGNFPTRFAATTATVGGANTPVSCAANPDRLGTDLSLASLTNSAIDLLNSPAESSKGFFLQVEGASIDKRDHSADACGQIGETIDLDEAVRAALDFAEKDGNTLVIVTADHAHTSQIVDSTPPTSLSTAVTTLEGSVMKISYGTGAAGGSQQHTGAQLRVAGYGPGAANVVGLIDQTDNFFTIANALRLNRDTAALSAGAKATLPKTVFAPGETFDAALTGLAGDRQITGVVASEPVAVPKTDVLAGSATIPLTAPTELGEHTVTLTGSQTGTIVTARFTVTADGQPLPGGATGTGGATGNAGGLASAVNGALASTGAAVFPILGAAALALLAGGTALYRRRHNRPIPRA</sequence>
<keyword evidence="14" id="KW-1185">Reference proteome</keyword>
<evidence type="ECO:0000256" key="7">
    <source>
        <dbReference type="PIRSR" id="PIRSR601952-2"/>
    </source>
</evidence>
<feature type="binding site" evidence="7">
    <location>
        <position position="394"/>
    </location>
    <ligand>
        <name>Zn(2+)</name>
        <dbReference type="ChEBI" id="CHEBI:29105"/>
        <label>2</label>
    </ligand>
</feature>
<keyword evidence="10" id="KW-0472">Membrane</keyword>
<evidence type="ECO:0000259" key="12">
    <source>
        <dbReference type="Pfam" id="PF00746"/>
    </source>
</evidence>
<evidence type="ECO:0000256" key="1">
    <source>
        <dbReference type="ARBA" id="ARBA00022512"/>
    </source>
</evidence>
<feature type="signal peptide" evidence="11">
    <location>
        <begin position="1"/>
        <end position="37"/>
    </location>
</feature>
<dbReference type="PRINTS" id="PR00113">
    <property type="entry name" value="ALKPHPHTASE"/>
</dbReference>
<dbReference type="InterPro" id="IPR001952">
    <property type="entry name" value="Alkaline_phosphatase"/>
</dbReference>
<keyword evidence="3" id="KW-0597">Phosphoprotein</keyword>
<dbReference type="GO" id="GO:0004035">
    <property type="term" value="F:alkaline phosphatase activity"/>
    <property type="evidence" value="ECO:0007669"/>
    <property type="project" value="TreeGrafter"/>
</dbReference>
<keyword evidence="7" id="KW-0479">Metal-binding</keyword>
<evidence type="ECO:0000256" key="10">
    <source>
        <dbReference type="SAM" id="Phobius"/>
    </source>
</evidence>
<feature type="binding site" evidence="7">
    <location>
        <position position="356"/>
    </location>
    <ligand>
        <name>Zn(2+)</name>
        <dbReference type="ChEBI" id="CHEBI:29105"/>
        <label>2</label>
    </ligand>
</feature>
<gene>
    <name evidence="13" type="ORF">FB466_0751</name>
</gene>
<dbReference type="Pfam" id="PF00746">
    <property type="entry name" value="Gram_pos_anchor"/>
    <property type="match status" value="1"/>
</dbReference>
<evidence type="ECO:0000313" key="14">
    <source>
        <dbReference type="Proteomes" id="UP000318331"/>
    </source>
</evidence>
<keyword evidence="7" id="KW-0460">Magnesium</keyword>
<dbReference type="CDD" id="cd16012">
    <property type="entry name" value="ALP"/>
    <property type="match status" value="1"/>
</dbReference>
<evidence type="ECO:0000256" key="9">
    <source>
        <dbReference type="RuleBase" id="RU003946"/>
    </source>
</evidence>
<evidence type="ECO:0000313" key="13">
    <source>
        <dbReference type="EMBL" id="TQM65931.1"/>
    </source>
</evidence>
<evidence type="ECO:0000256" key="8">
    <source>
        <dbReference type="PIRSR" id="PIRSR601952-3"/>
    </source>
</evidence>
<dbReference type="Proteomes" id="UP000318331">
    <property type="component" value="Unassembled WGS sequence"/>
</dbReference>
<dbReference type="SUPFAM" id="SSF53649">
    <property type="entry name" value="Alkaline phosphatase-like"/>
    <property type="match status" value="1"/>
</dbReference>
<feature type="transmembrane region" description="Helical" evidence="10">
    <location>
        <begin position="603"/>
        <end position="623"/>
    </location>
</feature>
<feature type="binding site" evidence="7">
    <location>
        <position position="395"/>
    </location>
    <ligand>
        <name>Zn(2+)</name>
        <dbReference type="ChEBI" id="CHEBI:29105"/>
        <label>2</label>
    </ligand>
</feature>
<feature type="binding site" evidence="7">
    <location>
        <position position="181"/>
    </location>
    <ligand>
        <name>Mg(2+)</name>
        <dbReference type="ChEBI" id="CHEBI:18420"/>
    </ligand>
</feature>
<comment type="similarity">
    <text evidence="9">Belongs to the alkaline phosphatase family.</text>
</comment>
<dbReference type="Gene3D" id="3.40.720.10">
    <property type="entry name" value="Alkaline Phosphatase, subunit A"/>
    <property type="match status" value="1"/>
</dbReference>
<organism evidence="13 14">
    <name type="scientific">Klugiella xanthotipulae</name>
    <dbReference type="NCBI Taxonomy" id="244735"/>
    <lineage>
        <taxon>Bacteria</taxon>
        <taxon>Bacillati</taxon>
        <taxon>Actinomycetota</taxon>
        <taxon>Actinomycetes</taxon>
        <taxon>Micrococcales</taxon>
        <taxon>Microbacteriaceae</taxon>
        <taxon>Klugiella</taxon>
    </lineage>
</organism>
<feature type="domain" description="Gram-positive cocci surface proteins LPxTG" evidence="12">
    <location>
        <begin position="599"/>
        <end position="628"/>
    </location>
</feature>
<protein>
    <submittedName>
        <fullName evidence="13">Alkaline phosphatase</fullName>
    </submittedName>
</protein>
<keyword evidence="10" id="KW-1133">Transmembrane helix</keyword>
<feature type="disulfide bond" evidence="8">
    <location>
        <begin position="194"/>
        <end position="202"/>
    </location>
</feature>
<dbReference type="PANTHER" id="PTHR11596">
    <property type="entry name" value="ALKALINE PHOSPHATASE"/>
    <property type="match status" value="1"/>
</dbReference>
<dbReference type="PANTHER" id="PTHR11596:SF5">
    <property type="entry name" value="ALKALINE PHOSPHATASE"/>
    <property type="match status" value="1"/>
</dbReference>
<keyword evidence="8" id="KW-1015">Disulfide bond</keyword>
<feature type="chain" id="PRO_5021727872" evidence="11">
    <location>
        <begin position="38"/>
        <end position="634"/>
    </location>
</feature>
<feature type="binding site" evidence="7">
    <location>
        <position position="352"/>
    </location>
    <ligand>
        <name>Zn(2+)</name>
        <dbReference type="ChEBI" id="CHEBI:29105"/>
        <label>2</label>
    </ligand>
</feature>
<dbReference type="SMART" id="SM00098">
    <property type="entry name" value="alkPPc"/>
    <property type="match status" value="1"/>
</dbReference>
<evidence type="ECO:0000256" key="6">
    <source>
        <dbReference type="PIRSR" id="PIRSR601952-1"/>
    </source>
</evidence>
<comment type="cofactor">
    <cofactor evidence="7">
        <name>Zn(2+)</name>
        <dbReference type="ChEBI" id="CHEBI:29105"/>
    </cofactor>
    <text evidence="7">Binds 2 Zn(2+) ions.</text>
</comment>
<keyword evidence="2" id="KW-0964">Secreted</keyword>
<feature type="binding site" evidence="7">
    <location>
        <position position="437"/>
    </location>
    <ligand>
        <name>Zn(2+)</name>
        <dbReference type="ChEBI" id="CHEBI:29105"/>
        <label>2</label>
    </ligand>
</feature>
<accession>A0A543I5W2</accession>
<dbReference type="EMBL" id="VFPN01000001">
    <property type="protein sequence ID" value="TQM65931.1"/>
    <property type="molecule type" value="Genomic_DNA"/>
</dbReference>
<name>A0A543I5W2_9MICO</name>